<organism evidence="1 2">
    <name type="scientific">Cedratvirus kamchatka</name>
    <dbReference type="NCBI Taxonomy" id="2716914"/>
    <lineage>
        <taxon>Viruses</taxon>
        <taxon>Pithoviruses</taxon>
        <taxon>Orthocedratvirinae</taxon>
        <taxon>Alphacedratvirus</taxon>
        <taxon>Alphacedratvirus rossiense</taxon>
    </lineage>
</organism>
<accession>A0A6G8MYS3</accession>
<evidence type="ECO:0000313" key="1">
    <source>
        <dbReference type="EMBL" id="QIN54418.1"/>
    </source>
</evidence>
<reference evidence="1" key="1">
    <citation type="submission" date="2019-12" db="EMBL/GenBank/DDBJ databases">
        <title>The DNA Methylation Landscape of Giant Viruses.</title>
        <authorList>
            <person name="Jeudy S."/>
            <person name="Rigou S."/>
            <person name="Alempic J.-M."/>
            <person name="Claverie J.-M."/>
            <person name="Abergel C."/>
            <person name="Legendre M."/>
        </authorList>
    </citation>
    <scope>NUCLEOTIDE SEQUENCE</scope>
    <source>
        <strain evidence="1">P4</strain>
    </source>
</reference>
<gene>
    <name evidence="1" type="primary">ck293</name>
</gene>
<proteinExistence type="predicted"/>
<evidence type="ECO:0000313" key="2">
    <source>
        <dbReference type="Proteomes" id="UP001224087"/>
    </source>
</evidence>
<dbReference type="Proteomes" id="UP001224087">
    <property type="component" value="Segment"/>
</dbReference>
<protein>
    <submittedName>
        <fullName evidence="1">Uncharacterized protein</fullName>
    </submittedName>
</protein>
<name>A0A6G8MYS3_9VIRU</name>
<dbReference type="EMBL" id="MN873693">
    <property type="protein sequence ID" value="QIN54418.1"/>
    <property type="molecule type" value="Genomic_DNA"/>
</dbReference>
<keyword evidence="2" id="KW-1185">Reference proteome</keyword>
<sequence>MEPLSDQVCLSILESTDVSNNLETFIKLRYVCKLFYHLSAKIGTHIPYSYETLRALSPHLAQATNHMRFKKFICKDILIPEKVTSLELSSGDSNVTISGNHLQKLVVGNHRTELFLSKLRFNRVDTLEIGDLLEKEQFYISSVRHLFLVRIDPKVLVKFVSSFSHSLESLRFSEQTADYFYKSKTIFTNLVLLQNFNLDGQNMDNFPKTRFFISCPLQPSFFNRSCGLLYKTYRDNGDLQYTQSENFDTQRVHDVVVLLDNFVSDSPYLREIQDCHTLYIEDKVKERDIPSLLSLIQAIEIPTVCVSSEGEDLALEIQAVFPKIKVYQCG</sequence>